<evidence type="ECO:0000259" key="1">
    <source>
        <dbReference type="PROSITE" id="PS51340"/>
    </source>
</evidence>
<dbReference type="InterPro" id="IPR005302">
    <property type="entry name" value="MoCF_Sase_C"/>
</dbReference>
<dbReference type="Gene3D" id="2.40.33.20">
    <property type="entry name" value="PK beta-barrel domain-like"/>
    <property type="match status" value="1"/>
</dbReference>
<protein>
    <recommendedName>
        <fullName evidence="1">MOSC domain-containing protein</fullName>
    </recommendedName>
</protein>
<dbReference type="InterPro" id="IPR011037">
    <property type="entry name" value="Pyrv_Knase-like_insert_dom_sf"/>
</dbReference>
<name>A0A286G701_9PROT</name>
<dbReference type="GO" id="GO:0030170">
    <property type="term" value="F:pyridoxal phosphate binding"/>
    <property type="evidence" value="ECO:0007669"/>
    <property type="project" value="InterPro"/>
</dbReference>
<evidence type="ECO:0000313" key="3">
    <source>
        <dbReference type="Proteomes" id="UP000219621"/>
    </source>
</evidence>
<reference evidence="3" key="1">
    <citation type="submission" date="2017-09" db="EMBL/GenBank/DDBJ databases">
        <authorList>
            <person name="Varghese N."/>
            <person name="Submissions S."/>
        </authorList>
    </citation>
    <scope>NUCLEOTIDE SEQUENCE [LARGE SCALE GENOMIC DNA]</scope>
    <source>
        <strain evidence="3">USBA 140</strain>
    </source>
</reference>
<dbReference type="EMBL" id="OCNJ01000001">
    <property type="protein sequence ID" value="SOD91262.1"/>
    <property type="molecule type" value="Genomic_DNA"/>
</dbReference>
<dbReference type="GO" id="GO:0030151">
    <property type="term" value="F:molybdenum ion binding"/>
    <property type="evidence" value="ECO:0007669"/>
    <property type="project" value="InterPro"/>
</dbReference>
<accession>A0A286G701</accession>
<dbReference type="GO" id="GO:0003824">
    <property type="term" value="F:catalytic activity"/>
    <property type="evidence" value="ECO:0007669"/>
    <property type="project" value="InterPro"/>
</dbReference>
<sequence length="257" mass="27453">MTCHIAALYRYPVKALSPQPLDHAVLEVGGGLQADHRYALAHGAGSTAGAGDVVTGRLPRSSLVTLSDCPKLATLVTRFIEPLNVLTVERDGRQVTRGDLTVPIGRAILEDFFTAFLRGHTRGKPRLVIAKPGETFANHERPGVVLINRSSVSDIERVVGQPVDPLRFRANMLIDGPSPWAELEWIGREVRVGGGVVLRVVAAMPVHPAAEVNPQTGAVDLNLDKAMKQGLGHDTFGILCEVVEGGQVNTGDTVMVA</sequence>
<dbReference type="Pfam" id="PF03473">
    <property type="entry name" value="MOSC"/>
    <property type="match status" value="1"/>
</dbReference>
<dbReference type="RefSeq" id="WP_097277733.1">
    <property type="nucleotide sequence ID" value="NZ_OCNJ01000001.1"/>
</dbReference>
<feature type="domain" description="MOSC" evidence="1">
    <location>
        <begin position="102"/>
        <end position="257"/>
    </location>
</feature>
<dbReference type="Proteomes" id="UP000219621">
    <property type="component" value="Unassembled WGS sequence"/>
</dbReference>
<evidence type="ECO:0000313" key="2">
    <source>
        <dbReference type="EMBL" id="SOD91262.1"/>
    </source>
</evidence>
<proteinExistence type="predicted"/>
<dbReference type="AlphaFoldDB" id="A0A286G701"/>
<dbReference type="OrthoDB" id="581532at2"/>
<gene>
    <name evidence="2" type="ORF">SAMN05421508_101883</name>
</gene>
<keyword evidence="3" id="KW-1185">Reference proteome</keyword>
<dbReference type="SUPFAM" id="SSF50800">
    <property type="entry name" value="PK beta-barrel domain-like"/>
    <property type="match status" value="1"/>
</dbReference>
<dbReference type="PROSITE" id="PS51340">
    <property type="entry name" value="MOSC"/>
    <property type="match status" value="1"/>
</dbReference>
<organism evidence="2 3">
    <name type="scientific">Caenispirillum bisanense</name>
    <dbReference type="NCBI Taxonomy" id="414052"/>
    <lineage>
        <taxon>Bacteria</taxon>
        <taxon>Pseudomonadati</taxon>
        <taxon>Pseudomonadota</taxon>
        <taxon>Alphaproteobacteria</taxon>
        <taxon>Rhodospirillales</taxon>
        <taxon>Novispirillaceae</taxon>
        <taxon>Caenispirillum</taxon>
    </lineage>
</organism>